<dbReference type="Proteomes" id="UP000324222">
    <property type="component" value="Unassembled WGS sequence"/>
</dbReference>
<organism evidence="1 2">
    <name type="scientific">Portunus trituberculatus</name>
    <name type="common">Swimming crab</name>
    <name type="synonym">Neptunus trituberculatus</name>
    <dbReference type="NCBI Taxonomy" id="210409"/>
    <lineage>
        <taxon>Eukaryota</taxon>
        <taxon>Metazoa</taxon>
        <taxon>Ecdysozoa</taxon>
        <taxon>Arthropoda</taxon>
        <taxon>Crustacea</taxon>
        <taxon>Multicrustacea</taxon>
        <taxon>Malacostraca</taxon>
        <taxon>Eumalacostraca</taxon>
        <taxon>Eucarida</taxon>
        <taxon>Decapoda</taxon>
        <taxon>Pleocyemata</taxon>
        <taxon>Brachyura</taxon>
        <taxon>Eubrachyura</taxon>
        <taxon>Portunoidea</taxon>
        <taxon>Portunidae</taxon>
        <taxon>Portuninae</taxon>
        <taxon>Portunus</taxon>
    </lineage>
</organism>
<keyword evidence="2" id="KW-1185">Reference proteome</keyword>
<reference evidence="1 2" key="1">
    <citation type="submission" date="2019-05" db="EMBL/GenBank/DDBJ databases">
        <title>Another draft genome of Portunus trituberculatus and its Hox gene families provides insights of decapod evolution.</title>
        <authorList>
            <person name="Jeong J.-H."/>
            <person name="Song I."/>
            <person name="Kim S."/>
            <person name="Choi T."/>
            <person name="Kim D."/>
            <person name="Ryu S."/>
            <person name="Kim W."/>
        </authorList>
    </citation>
    <scope>NUCLEOTIDE SEQUENCE [LARGE SCALE GENOMIC DNA]</scope>
    <source>
        <tissue evidence="1">Muscle</tissue>
    </source>
</reference>
<comment type="caution">
    <text evidence="1">The sequence shown here is derived from an EMBL/GenBank/DDBJ whole genome shotgun (WGS) entry which is preliminary data.</text>
</comment>
<proteinExistence type="predicted"/>
<protein>
    <submittedName>
        <fullName evidence="1">Uncharacterized protein</fullName>
    </submittedName>
</protein>
<evidence type="ECO:0000313" key="1">
    <source>
        <dbReference type="EMBL" id="MPC46562.1"/>
    </source>
</evidence>
<evidence type="ECO:0000313" key="2">
    <source>
        <dbReference type="Proteomes" id="UP000324222"/>
    </source>
</evidence>
<sequence length="100" mass="11033">MLVFIPNVCHDRKLLWRLGLVLFRDLARVQDNGRAGGTVGTGSEPVPRGIGRAQLVNTEYQSLGSASALLNEYQGRWRFRDSGIHQPAEPVLELFSGGNQ</sequence>
<name>A0A5B7FJA5_PORTR</name>
<dbReference type="AlphaFoldDB" id="A0A5B7FJA5"/>
<dbReference type="EMBL" id="VSRR010007268">
    <property type="protein sequence ID" value="MPC46562.1"/>
    <property type="molecule type" value="Genomic_DNA"/>
</dbReference>
<accession>A0A5B7FJA5</accession>
<gene>
    <name evidence="1" type="ORF">E2C01_040283</name>
</gene>